<proteinExistence type="predicted"/>
<sequence length="59" mass="6170">MIFNVVNKDICVGSIKVRAIASSSLLLVGDTKSIQLSSAFDTPPESLIVGPLVPFVPKG</sequence>
<evidence type="ECO:0000313" key="1">
    <source>
        <dbReference type="EMBL" id="MBM7694003.1"/>
    </source>
</evidence>
<gene>
    <name evidence="1" type="ORF">JOC77_003447</name>
</gene>
<dbReference type="EMBL" id="JAFBFI010000017">
    <property type="protein sequence ID" value="MBM7694003.1"/>
    <property type="molecule type" value="Genomic_DNA"/>
</dbReference>
<reference evidence="1 2" key="1">
    <citation type="submission" date="2021-01" db="EMBL/GenBank/DDBJ databases">
        <title>Genomic Encyclopedia of Type Strains, Phase IV (KMG-IV): sequencing the most valuable type-strain genomes for metagenomic binning, comparative biology and taxonomic classification.</title>
        <authorList>
            <person name="Goeker M."/>
        </authorList>
    </citation>
    <scope>NUCLEOTIDE SEQUENCE [LARGE SCALE GENOMIC DNA]</scope>
    <source>
        <strain evidence="1 2">DSM 105482</strain>
    </source>
</reference>
<dbReference type="Proteomes" id="UP000823486">
    <property type="component" value="Unassembled WGS sequence"/>
</dbReference>
<comment type="caution">
    <text evidence="1">The sequence shown here is derived from an EMBL/GenBank/DDBJ whole genome shotgun (WGS) entry which is preliminary data.</text>
</comment>
<keyword evidence="2" id="KW-1185">Reference proteome</keyword>
<dbReference type="RefSeq" id="WP_204545427.1">
    <property type="nucleotide sequence ID" value="NZ_JAFBFI010000017.1"/>
</dbReference>
<organism evidence="1 2">
    <name type="scientific">Peribacillus deserti</name>
    <dbReference type="NCBI Taxonomy" id="673318"/>
    <lineage>
        <taxon>Bacteria</taxon>
        <taxon>Bacillati</taxon>
        <taxon>Bacillota</taxon>
        <taxon>Bacilli</taxon>
        <taxon>Bacillales</taxon>
        <taxon>Bacillaceae</taxon>
        <taxon>Peribacillus</taxon>
    </lineage>
</organism>
<evidence type="ECO:0000313" key="2">
    <source>
        <dbReference type="Proteomes" id="UP000823486"/>
    </source>
</evidence>
<protein>
    <submittedName>
        <fullName evidence="1">Spore germination protein PD</fullName>
    </submittedName>
</protein>
<name>A0ABS2QLG0_9BACI</name>
<accession>A0ABS2QLG0</accession>